<keyword evidence="1" id="KW-0479">Metal-binding</keyword>
<dbReference type="EMBL" id="BFAD01000001">
    <property type="protein sequence ID" value="GBE77634.1"/>
    <property type="molecule type" value="Genomic_DNA"/>
</dbReference>
<evidence type="ECO:0000259" key="5">
    <source>
        <dbReference type="PROSITE" id="PS50865"/>
    </source>
</evidence>
<dbReference type="InterPro" id="IPR002893">
    <property type="entry name" value="Znf_MYND"/>
</dbReference>
<dbReference type="RefSeq" id="XP_027608547.1">
    <property type="nucleotide sequence ID" value="XM_027752746.1"/>
</dbReference>
<dbReference type="PROSITE" id="PS50865">
    <property type="entry name" value="ZF_MYND_2"/>
    <property type="match status" value="1"/>
</dbReference>
<sequence length="213" mass="24894">MASPEDLWHPCLVCWKDASKQCSRCKKARYCKQEHSDADWKRHKSECDYLVKGGPDTKRRSVQAILFPADGDAPRPVKVDYKFQPDPDVSYVLRHKWDWHPWFKETPSVKTIRRYDDSYMPTSGHALFLVYNDNFFNDGSPLNRSVQKLTSGKCHPWGGHMLGFRGREPIEVLAHFEDPNLREDLPEFVNFFRQYGMGPNRPARPDQLSLSFF</sequence>
<evidence type="ECO:0000256" key="3">
    <source>
        <dbReference type="ARBA" id="ARBA00022833"/>
    </source>
</evidence>
<feature type="domain" description="MYND-type" evidence="5">
    <location>
        <begin position="11"/>
        <end position="47"/>
    </location>
</feature>
<keyword evidence="2 4" id="KW-0863">Zinc-finger</keyword>
<dbReference type="Gene3D" id="6.10.140.2220">
    <property type="match status" value="1"/>
</dbReference>
<evidence type="ECO:0000256" key="4">
    <source>
        <dbReference type="PROSITE-ProRule" id="PRU00134"/>
    </source>
</evidence>
<gene>
    <name evidence="6" type="ORF">SCP_0105140</name>
</gene>
<dbReference type="SUPFAM" id="SSF144232">
    <property type="entry name" value="HIT/MYND zinc finger-like"/>
    <property type="match status" value="1"/>
</dbReference>
<dbReference type="GO" id="GO:0008270">
    <property type="term" value="F:zinc ion binding"/>
    <property type="evidence" value="ECO:0007669"/>
    <property type="project" value="UniProtKB-KW"/>
</dbReference>
<evidence type="ECO:0000256" key="1">
    <source>
        <dbReference type="ARBA" id="ARBA00022723"/>
    </source>
</evidence>
<protein>
    <recommendedName>
        <fullName evidence="5">MYND-type domain-containing protein</fullName>
    </recommendedName>
</protein>
<organism evidence="6 7">
    <name type="scientific">Sparassis crispa</name>
    <dbReference type="NCBI Taxonomy" id="139825"/>
    <lineage>
        <taxon>Eukaryota</taxon>
        <taxon>Fungi</taxon>
        <taxon>Dikarya</taxon>
        <taxon>Basidiomycota</taxon>
        <taxon>Agaricomycotina</taxon>
        <taxon>Agaricomycetes</taxon>
        <taxon>Polyporales</taxon>
        <taxon>Sparassidaceae</taxon>
        <taxon>Sparassis</taxon>
    </lineage>
</organism>
<evidence type="ECO:0000256" key="2">
    <source>
        <dbReference type="ARBA" id="ARBA00022771"/>
    </source>
</evidence>
<evidence type="ECO:0000313" key="7">
    <source>
        <dbReference type="Proteomes" id="UP000287166"/>
    </source>
</evidence>
<keyword evidence="7" id="KW-1185">Reference proteome</keyword>
<dbReference type="InParanoid" id="A0A401G649"/>
<proteinExistence type="predicted"/>
<dbReference type="OrthoDB" id="2724453at2759"/>
<reference evidence="6 7" key="1">
    <citation type="journal article" date="2018" name="Sci. Rep.">
        <title>Genome sequence of the cauliflower mushroom Sparassis crispa (Hanabiratake) and its association with beneficial usage.</title>
        <authorList>
            <person name="Kiyama R."/>
            <person name="Furutani Y."/>
            <person name="Kawaguchi K."/>
            <person name="Nakanishi T."/>
        </authorList>
    </citation>
    <scope>NUCLEOTIDE SEQUENCE [LARGE SCALE GENOMIC DNA]</scope>
</reference>
<name>A0A401G649_9APHY</name>
<dbReference type="AlphaFoldDB" id="A0A401G649"/>
<dbReference type="STRING" id="139825.A0A401G649"/>
<dbReference type="Pfam" id="PF01753">
    <property type="entry name" value="zf-MYND"/>
    <property type="match status" value="1"/>
</dbReference>
<accession>A0A401G649</accession>
<dbReference type="Proteomes" id="UP000287166">
    <property type="component" value="Unassembled WGS sequence"/>
</dbReference>
<evidence type="ECO:0000313" key="6">
    <source>
        <dbReference type="EMBL" id="GBE77634.1"/>
    </source>
</evidence>
<keyword evidence="3" id="KW-0862">Zinc</keyword>
<dbReference type="GeneID" id="38774551"/>
<comment type="caution">
    <text evidence="6">The sequence shown here is derived from an EMBL/GenBank/DDBJ whole genome shotgun (WGS) entry which is preliminary data.</text>
</comment>